<dbReference type="PANTHER" id="PTHR11986">
    <property type="entry name" value="AMINOTRANSFERASE CLASS III"/>
    <property type="match status" value="1"/>
</dbReference>
<gene>
    <name evidence="4" type="primary">argD</name>
    <name evidence="5" type="ORF">IAB19_00895</name>
</gene>
<evidence type="ECO:0000256" key="1">
    <source>
        <dbReference type="ARBA" id="ARBA00022576"/>
    </source>
</evidence>
<dbReference type="Pfam" id="PF00202">
    <property type="entry name" value="Aminotran_3"/>
    <property type="match status" value="1"/>
</dbReference>
<dbReference type="InterPro" id="IPR015422">
    <property type="entry name" value="PyrdxlP-dep_Trfase_small"/>
</dbReference>
<dbReference type="CDD" id="cd00610">
    <property type="entry name" value="OAT_like"/>
    <property type="match status" value="1"/>
</dbReference>
<reference evidence="5" key="1">
    <citation type="submission" date="2020-10" db="EMBL/GenBank/DDBJ databases">
        <authorList>
            <person name="Gilroy R."/>
        </authorList>
    </citation>
    <scope>NUCLEOTIDE SEQUENCE</scope>
    <source>
        <strain evidence="5">17213</strain>
    </source>
</reference>
<comment type="cofactor">
    <cofactor evidence="4">
        <name>pyridoxal 5'-phosphate</name>
        <dbReference type="ChEBI" id="CHEBI:597326"/>
    </cofactor>
    <text evidence="4">Binds 1 pyridoxal phosphate per subunit.</text>
</comment>
<accession>A0A9D9D804</accession>
<feature type="binding site" evidence="4">
    <location>
        <position position="151"/>
    </location>
    <ligand>
        <name>N(2)-acetyl-L-ornithine</name>
        <dbReference type="ChEBI" id="CHEBI:57805"/>
    </ligand>
</feature>
<dbReference type="EC" id="2.6.1.11" evidence="4"/>
<keyword evidence="3 4" id="KW-0663">Pyridoxal phosphate</keyword>
<dbReference type="InterPro" id="IPR050103">
    <property type="entry name" value="Class-III_PLP-dep_AT"/>
</dbReference>
<feature type="binding site" evidence="4">
    <location>
        <position position="290"/>
    </location>
    <ligand>
        <name>N(2)-acetyl-L-ornithine</name>
        <dbReference type="ChEBI" id="CHEBI:57805"/>
    </ligand>
</feature>
<sequence>MAPAQRRQDKQKMKITRATFDECMFPCYTPLDLLLVKGKGAVLTDSEGRTYLDLTAGIAVNSLGHCPKLLNKVLKKQSRTLIHCSNIFANKYTLTLAKTLQEKTPFERFFFVNSGAEANEAALKLARRYAFDKYGAEKADIISFSHSFHGRTFFTVTVGGQDKYSDGFGPKPGAVIHVPFNDIEALKQVLSDKTCAIIAEPVQGEGGIIPAEPGFLAQVKELAHSVNALLIFDEVQTGNARTGKLYAWEHSGVQPDILTTAKGLGGGLPIGAVMTSAEIASHFGPGTHGSTFGGNPLICAAATEILKEISSDKFLSKVNERAELLTAELNKIADKSPLIAKVRGLGLLQGLVLAEEYAGKAGEIQRFLVNYGVLCLTAGGSVLRIAPPLNIKKSQLRQACAKIAEGLEDYSRIHQI</sequence>
<dbReference type="EMBL" id="JADINH010000013">
    <property type="protein sequence ID" value="MBO8414926.1"/>
    <property type="molecule type" value="Genomic_DNA"/>
</dbReference>
<dbReference type="SUPFAM" id="SSF53383">
    <property type="entry name" value="PLP-dependent transferases"/>
    <property type="match status" value="1"/>
</dbReference>
<name>A0A9D9D804_9GAMM</name>
<evidence type="ECO:0000256" key="3">
    <source>
        <dbReference type="ARBA" id="ARBA00022898"/>
    </source>
</evidence>
<comment type="catalytic activity">
    <reaction evidence="4">
        <text>N(2)-acetyl-L-ornithine + 2-oxoglutarate = N-acetyl-L-glutamate 5-semialdehyde + L-glutamate</text>
        <dbReference type="Rhea" id="RHEA:18049"/>
        <dbReference type="ChEBI" id="CHEBI:16810"/>
        <dbReference type="ChEBI" id="CHEBI:29123"/>
        <dbReference type="ChEBI" id="CHEBI:29985"/>
        <dbReference type="ChEBI" id="CHEBI:57805"/>
        <dbReference type="EC" id="2.6.1.11"/>
    </reaction>
</comment>
<comment type="subunit">
    <text evidence="4">Homodimer.</text>
</comment>
<dbReference type="InterPro" id="IPR015421">
    <property type="entry name" value="PyrdxlP-dep_Trfase_major"/>
</dbReference>
<protein>
    <recommendedName>
        <fullName evidence="4">Acetylornithine aminotransferase</fullName>
        <shortName evidence="4">ACOAT</shortName>
        <ecNumber evidence="4">2.6.1.11</ecNumber>
    </recommendedName>
</protein>
<dbReference type="GO" id="GO:0006526">
    <property type="term" value="P:L-arginine biosynthetic process"/>
    <property type="evidence" value="ECO:0007669"/>
    <property type="project" value="UniProtKB-UniRule"/>
</dbReference>
<keyword evidence="2 4" id="KW-0808">Transferase</keyword>
<organism evidence="5 6">
    <name type="scientific">Candidatus Avisuccinivibrio stercorigallinarum</name>
    <dbReference type="NCBI Taxonomy" id="2840704"/>
    <lineage>
        <taxon>Bacteria</taxon>
        <taxon>Pseudomonadati</taxon>
        <taxon>Pseudomonadota</taxon>
        <taxon>Gammaproteobacteria</taxon>
        <taxon>Aeromonadales</taxon>
        <taxon>Succinivibrionaceae</taxon>
        <taxon>Succinivibrionaceae incertae sedis</taxon>
        <taxon>Candidatus Avisuccinivibrio</taxon>
    </lineage>
</organism>
<dbReference type="InterPro" id="IPR049704">
    <property type="entry name" value="Aminotrans_3_PPA_site"/>
</dbReference>
<keyword evidence="4" id="KW-0055">Arginine biosynthesis</keyword>
<dbReference type="HAMAP" id="MF_01107">
    <property type="entry name" value="ArgD_aminotrans_3"/>
    <property type="match status" value="1"/>
</dbReference>
<dbReference type="FunFam" id="3.40.640.10:FF:000004">
    <property type="entry name" value="Acetylornithine aminotransferase"/>
    <property type="match status" value="1"/>
</dbReference>
<proteinExistence type="inferred from homology"/>
<dbReference type="GO" id="GO:0005737">
    <property type="term" value="C:cytoplasm"/>
    <property type="evidence" value="ECO:0007669"/>
    <property type="project" value="UniProtKB-SubCell"/>
</dbReference>
<comment type="miscellaneous">
    <text evidence="4">May also have succinyldiaminopimelate aminotransferase activity, thus carrying out the corresponding step in lysine biosynthesis.</text>
</comment>
<comment type="subcellular location">
    <subcellularLocation>
        <location evidence="4">Cytoplasm</location>
    </subcellularLocation>
</comment>
<evidence type="ECO:0000313" key="5">
    <source>
        <dbReference type="EMBL" id="MBO8414926.1"/>
    </source>
</evidence>
<dbReference type="PIRSF" id="PIRSF000521">
    <property type="entry name" value="Transaminase_4ab_Lys_Orn"/>
    <property type="match status" value="1"/>
</dbReference>
<evidence type="ECO:0000313" key="6">
    <source>
        <dbReference type="Proteomes" id="UP000823631"/>
    </source>
</evidence>
<feature type="binding site" evidence="4">
    <location>
        <begin position="115"/>
        <end position="116"/>
    </location>
    <ligand>
        <name>pyridoxal 5'-phosphate</name>
        <dbReference type="ChEBI" id="CHEBI:597326"/>
    </ligand>
</feature>
<dbReference type="GO" id="GO:0003992">
    <property type="term" value="F:N2-acetyl-L-ornithine:2-oxoglutarate 5-aminotransferase activity"/>
    <property type="evidence" value="ECO:0007669"/>
    <property type="project" value="UniProtKB-UniRule"/>
</dbReference>
<dbReference type="Gene3D" id="3.90.1150.10">
    <property type="entry name" value="Aspartate Aminotransferase, domain 1"/>
    <property type="match status" value="1"/>
</dbReference>
<keyword evidence="4" id="KW-0963">Cytoplasm</keyword>
<evidence type="ECO:0000256" key="2">
    <source>
        <dbReference type="ARBA" id="ARBA00022679"/>
    </source>
</evidence>
<dbReference type="InterPro" id="IPR004636">
    <property type="entry name" value="AcOrn/SuccOrn_fam"/>
</dbReference>
<dbReference type="InterPro" id="IPR005814">
    <property type="entry name" value="Aminotrans_3"/>
</dbReference>
<dbReference type="Proteomes" id="UP000823631">
    <property type="component" value="Unassembled WGS sequence"/>
</dbReference>
<evidence type="ECO:0000256" key="4">
    <source>
        <dbReference type="HAMAP-Rule" id="MF_01107"/>
    </source>
</evidence>
<feature type="modified residue" description="N6-(pyridoxal phosphate)lysine" evidence="4">
    <location>
        <position position="262"/>
    </location>
</feature>
<feature type="binding site" evidence="4">
    <location>
        <begin position="233"/>
        <end position="236"/>
    </location>
    <ligand>
        <name>pyridoxal 5'-phosphate</name>
        <dbReference type="ChEBI" id="CHEBI:597326"/>
    </ligand>
</feature>
<dbReference type="GO" id="GO:0042802">
    <property type="term" value="F:identical protein binding"/>
    <property type="evidence" value="ECO:0007669"/>
    <property type="project" value="TreeGrafter"/>
</dbReference>
<keyword evidence="1 4" id="KW-0032">Aminotransferase</keyword>
<dbReference type="Gene3D" id="3.40.640.10">
    <property type="entry name" value="Type I PLP-dependent aspartate aminotransferase-like (Major domain)"/>
    <property type="match status" value="1"/>
</dbReference>
<comment type="caution">
    <text evidence="5">The sequence shown here is derived from an EMBL/GenBank/DDBJ whole genome shotgun (WGS) entry which is preliminary data.</text>
</comment>
<dbReference type="NCBIfam" id="NF002325">
    <property type="entry name" value="PRK01278.1"/>
    <property type="match status" value="1"/>
</dbReference>
<comment type="pathway">
    <text evidence="4">Amino-acid biosynthesis; L-arginine biosynthesis; N(2)-acetyl-L-ornithine from L-glutamate: step 4/4.</text>
</comment>
<feature type="binding site" evidence="4">
    <location>
        <position position="291"/>
    </location>
    <ligand>
        <name>pyridoxal 5'-phosphate</name>
        <dbReference type="ChEBI" id="CHEBI:597326"/>
    </ligand>
</feature>
<keyword evidence="4" id="KW-0028">Amino-acid biosynthesis</keyword>
<dbReference type="PROSITE" id="PS00600">
    <property type="entry name" value="AA_TRANSFER_CLASS_3"/>
    <property type="match status" value="1"/>
</dbReference>
<dbReference type="GO" id="GO:0030170">
    <property type="term" value="F:pyridoxal phosphate binding"/>
    <property type="evidence" value="ECO:0007669"/>
    <property type="project" value="InterPro"/>
</dbReference>
<comment type="similarity">
    <text evidence="4">Belongs to the class-III pyridoxal-phosphate-dependent aminotransferase family. ArgD subfamily.</text>
</comment>
<dbReference type="InterPro" id="IPR015424">
    <property type="entry name" value="PyrdxlP-dep_Trfase"/>
</dbReference>
<feature type="binding site" evidence="4">
    <location>
        <position position="148"/>
    </location>
    <ligand>
        <name>pyridoxal 5'-phosphate</name>
        <dbReference type="ChEBI" id="CHEBI:597326"/>
    </ligand>
</feature>
<reference evidence="5" key="2">
    <citation type="journal article" date="2021" name="PeerJ">
        <title>Extensive microbial diversity within the chicken gut microbiome revealed by metagenomics and culture.</title>
        <authorList>
            <person name="Gilroy R."/>
            <person name="Ravi A."/>
            <person name="Getino M."/>
            <person name="Pursley I."/>
            <person name="Horton D.L."/>
            <person name="Alikhan N.F."/>
            <person name="Baker D."/>
            <person name="Gharbi K."/>
            <person name="Hall N."/>
            <person name="Watson M."/>
            <person name="Adriaenssens E.M."/>
            <person name="Foster-Nyarko E."/>
            <person name="Jarju S."/>
            <person name="Secka A."/>
            <person name="Antonio M."/>
            <person name="Oren A."/>
            <person name="Chaudhuri R.R."/>
            <person name="La Ragione R."/>
            <person name="Hildebrand F."/>
            <person name="Pallen M.J."/>
        </authorList>
    </citation>
    <scope>NUCLEOTIDE SEQUENCE</scope>
    <source>
        <strain evidence="5">17213</strain>
    </source>
</reference>
<dbReference type="PANTHER" id="PTHR11986:SF113">
    <property type="entry name" value="SUCCINYLORNITHINE TRANSAMINASE"/>
    <property type="match status" value="1"/>
</dbReference>
<dbReference type="NCBIfam" id="TIGR00707">
    <property type="entry name" value="argD"/>
    <property type="match status" value="1"/>
</dbReference>
<dbReference type="NCBIfam" id="NF003468">
    <property type="entry name" value="PRK05093.1"/>
    <property type="match status" value="1"/>
</dbReference>
<dbReference type="AlphaFoldDB" id="A0A9D9D804"/>